<evidence type="ECO:0000313" key="3">
    <source>
        <dbReference type="Proteomes" id="UP001221898"/>
    </source>
</evidence>
<dbReference type="AlphaFoldDB" id="A0AAD7SEN4"/>
<comment type="caution">
    <text evidence="2">The sequence shown here is derived from an EMBL/GenBank/DDBJ whole genome shotgun (WGS) entry which is preliminary data.</text>
</comment>
<gene>
    <name evidence="2" type="ORF">AAFF_G00387740</name>
</gene>
<proteinExistence type="predicted"/>
<dbReference type="Proteomes" id="UP001221898">
    <property type="component" value="Unassembled WGS sequence"/>
</dbReference>
<feature type="chain" id="PRO_5042217164" description="Secreted protein" evidence="1">
    <location>
        <begin position="22"/>
        <end position="115"/>
    </location>
</feature>
<keyword evidence="1" id="KW-0732">Signal</keyword>
<evidence type="ECO:0008006" key="4">
    <source>
        <dbReference type="Google" id="ProtNLM"/>
    </source>
</evidence>
<feature type="signal peptide" evidence="1">
    <location>
        <begin position="1"/>
        <end position="21"/>
    </location>
</feature>
<organism evidence="2 3">
    <name type="scientific">Aldrovandia affinis</name>
    <dbReference type="NCBI Taxonomy" id="143900"/>
    <lineage>
        <taxon>Eukaryota</taxon>
        <taxon>Metazoa</taxon>
        <taxon>Chordata</taxon>
        <taxon>Craniata</taxon>
        <taxon>Vertebrata</taxon>
        <taxon>Euteleostomi</taxon>
        <taxon>Actinopterygii</taxon>
        <taxon>Neopterygii</taxon>
        <taxon>Teleostei</taxon>
        <taxon>Notacanthiformes</taxon>
        <taxon>Halosauridae</taxon>
        <taxon>Aldrovandia</taxon>
    </lineage>
</organism>
<accession>A0AAD7SEN4</accession>
<sequence>MFSRAASACWASRLLLQVCITLESGFLRTSPQASFQPTRWQLEGLRGIVAPCRIARSRHRTLDPPLCLQRETYTFQVSVSSVGKLAVSQVNFNKGPRFMERGWRMLEECWRSKAQ</sequence>
<keyword evidence="3" id="KW-1185">Reference proteome</keyword>
<evidence type="ECO:0000313" key="2">
    <source>
        <dbReference type="EMBL" id="KAJ8401192.1"/>
    </source>
</evidence>
<reference evidence="2" key="1">
    <citation type="journal article" date="2023" name="Science">
        <title>Genome structures resolve the early diversification of teleost fishes.</title>
        <authorList>
            <person name="Parey E."/>
            <person name="Louis A."/>
            <person name="Montfort J."/>
            <person name="Bouchez O."/>
            <person name="Roques C."/>
            <person name="Iampietro C."/>
            <person name="Lluch J."/>
            <person name="Castinel A."/>
            <person name="Donnadieu C."/>
            <person name="Desvignes T."/>
            <person name="Floi Bucao C."/>
            <person name="Jouanno E."/>
            <person name="Wen M."/>
            <person name="Mejri S."/>
            <person name="Dirks R."/>
            <person name="Jansen H."/>
            <person name="Henkel C."/>
            <person name="Chen W.J."/>
            <person name="Zahm M."/>
            <person name="Cabau C."/>
            <person name="Klopp C."/>
            <person name="Thompson A.W."/>
            <person name="Robinson-Rechavi M."/>
            <person name="Braasch I."/>
            <person name="Lecointre G."/>
            <person name="Bobe J."/>
            <person name="Postlethwait J.H."/>
            <person name="Berthelot C."/>
            <person name="Roest Crollius H."/>
            <person name="Guiguen Y."/>
        </authorList>
    </citation>
    <scope>NUCLEOTIDE SEQUENCE</scope>
    <source>
        <strain evidence="2">NC1722</strain>
    </source>
</reference>
<name>A0AAD7SEN4_9TELE</name>
<protein>
    <recommendedName>
        <fullName evidence="4">Secreted protein</fullName>
    </recommendedName>
</protein>
<evidence type="ECO:0000256" key="1">
    <source>
        <dbReference type="SAM" id="SignalP"/>
    </source>
</evidence>
<dbReference type="EMBL" id="JAINUG010000072">
    <property type="protein sequence ID" value="KAJ8401192.1"/>
    <property type="molecule type" value="Genomic_DNA"/>
</dbReference>